<evidence type="ECO:0000313" key="3">
    <source>
        <dbReference type="Proteomes" id="UP000515211"/>
    </source>
</evidence>
<reference evidence="3" key="1">
    <citation type="journal article" date="2016" name="Nat. Genet.">
        <title>The genome sequences of Arachis duranensis and Arachis ipaensis, the diploid ancestors of cultivated peanut.</title>
        <authorList>
            <person name="Bertioli D.J."/>
            <person name="Cannon S.B."/>
            <person name="Froenicke L."/>
            <person name="Huang G."/>
            <person name="Farmer A.D."/>
            <person name="Cannon E.K."/>
            <person name="Liu X."/>
            <person name="Gao D."/>
            <person name="Clevenger J."/>
            <person name="Dash S."/>
            <person name="Ren L."/>
            <person name="Moretzsohn M.C."/>
            <person name="Shirasawa K."/>
            <person name="Huang W."/>
            <person name="Vidigal B."/>
            <person name="Abernathy B."/>
            <person name="Chu Y."/>
            <person name="Niederhuth C.E."/>
            <person name="Umale P."/>
            <person name="Araujo A.C."/>
            <person name="Kozik A."/>
            <person name="Kim K.D."/>
            <person name="Burow M.D."/>
            <person name="Varshney R.K."/>
            <person name="Wang X."/>
            <person name="Zhang X."/>
            <person name="Barkley N."/>
            <person name="Guimaraes P.M."/>
            <person name="Isobe S."/>
            <person name="Guo B."/>
            <person name="Liao B."/>
            <person name="Stalker H.T."/>
            <person name="Schmitz R.J."/>
            <person name="Scheffler B.E."/>
            <person name="Leal-Bertioli S.C."/>
            <person name="Xun X."/>
            <person name="Jackson S.A."/>
            <person name="Michelmore R."/>
            <person name="Ozias-Akins P."/>
        </authorList>
    </citation>
    <scope>NUCLEOTIDE SEQUENCE [LARGE SCALE GENOMIC DNA]</scope>
    <source>
        <strain evidence="3">cv. V14167</strain>
    </source>
</reference>
<evidence type="ECO:0000313" key="5">
    <source>
        <dbReference type="RefSeq" id="XP_052115246.1"/>
    </source>
</evidence>
<proteinExistence type="predicted"/>
<feature type="compositionally biased region" description="Basic and acidic residues" evidence="1">
    <location>
        <begin position="28"/>
        <end position="40"/>
    </location>
</feature>
<gene>
    <name evidence="4 5" type="primary">LOC107476638</name>
</gene>
<dbReference type="PANTHER" id="PTHR33923:SF11">
    <property type="entry name" value="PLANT CALMODULIN-BINDING-LIKE PROTEIN"/>
    <property type="match status" value="1"/>
</dbReference>
<dbReference type="OrthoDB" id="1304871at2759"/>
<dbReference type="RefSeq" id="XP_052115246.1">
    <property type="nucleotide sequence ID" value="XM_052259286.1"/>
</dbReference>
<evidence type="ECO:0000256" key="1">
    <source>
        <dbReference type="SAM" id="MobiDB-lite"/>
    </source>
</evidence>
<dbReference type="InterPro" id="IPR012417">
    <property type="entry name" value="CaM-bd_dom_pln"/>
</dbReference>
<feature type="domain" description="Calmodulin-binding" evidence="2">
    <location>
        <begin position="629"/>
        <end position="737"/>
    </location>
</feature>
<keyword evidence="3" id="KW-1185">Reference proteome</keyword>
<dbReference type="KEGG" id="adu:107476638"/>
<protein>
    <submittedName>
        <fullName evidence="4 5">Uncharacterized protein LOC107476638</fullName>
    </submittedName>
</protein>
<dbReference type="RefSeq" id="XP_015951973.1">
    <property type="nucleotide sequence ID" value="XM_016096487.3"/>
</dbReference>
<dbReference type="GeneID" id="107476638"/>
<dbReference type="AlphaFoldDB" id="A0A6P4CJF0"/>
<dbReference type="Pfam" id="PF07839">
    <property type="entry name" value="CaM_binding"/>
    <property type="match status" value="1"/>
</dbReference>
<dbReference type="PANTHER" id="PTHR33923">
    <property type="entry name" value="CALMODULIN-BINDING PROTEIN-RELATED"/>
    <property type="match status" value="1"/>
</dbReference>
<evidence type="ECO:0000313" key="4">
    <source>
        <dbReference type="RefSeq" id="XP_015951973.1"/>
    </source>
</evidence>
<evidence type="ECO:0000259" key="2">
    <source>
        <dbReference type="SMART" id="SM01054"/>
    </source>
</evidence>
<name>A0A6P4CJF0_ARADU</name>
<feature type="region of interest" description="Disordered" evidence="1">
    <location>
        <begin position="18"/>
        <end position="103"/>
    </location>
</feature>
<dbReference type="InterPro" id="IPR044681">
    <property type="entry name" value="PICBP-like"/>
</dbReference>
<organism evidence="4">
    <name type="scientific">Arachis duranensis</name>
    <name type="common">Wild peanut</name>
    <dbReference type="NCBI Taxonomy" id="130453"/>
    <lineage>
        <taxon>Eukaryota</taxon>
        <taxon>Viridiplantae</taxon>
        <taxon>Streptophyta</taxon>
        <taxon>Embryophyta</taxon>
        <taxon>Tracheophyta</taxon>
        <taxon>Spermatophyta</taxon>
        <taxon>Magnoliopsida</taxon>
        <taxon>eudicotyledons</taxon>
        <taxon>Gunneridae</taxon>
        <taxon>Pentapetalae</taxon>
        <taxon>rosids</taxon>
        <taxon>fabids</taxon>
        <taxon>Fabales</taxon>
        <taxon>Fabaceae</taxon>
        <taxon>Papilionoideae</taxon>
        <taxon>50 kb inversion clade</taxon>
        <taxon>dalbergioids sensu lato</taxon>
        <taxon>Dalbergieae</taxon>
        <taxon>Pterocarpus clade</taxon>
        <taxon>Arachis</taxon>
    </lineage>
</organism>
<dbReference type="GO" id="GO:0005516">
    <property type="term" value="F:calmodulin binding"/>
    <property type="evidence" value="ECO:0007669"/>
    <property type="project" value="InterPro"/>
</dbReference>
<sequence length="758" mass="85676">MVQRRVLSKLGIQADQVISEKSLSSPQHQDDKSRKSDINKKSKNSRSIKLLDFEAPTPRKSLYQPGNQRPLCAPTAASSSLQKHNKPLVRIDGSPNYMKPTSSSVARKESFLVSLQNTPTEKNLPQKCSRASSISCKRQEKPLTRSSNLNLARSLTKTTTFKSTAAILHADMNPPVRATCSSTLKDSRFPAYLMLNHGANNEYEGTSVTKVCPYKYCSLNGHYHTPLSSFKSFVPAKRRILKTQKSMKLESLIPQRLKMQCQTDSSDIEQNVLDGKHAHNEADKRNPITTPLAQKSAMDFFTEIYVKIKEGAGDRENIYSAEDLEDQDDMKSVIEEDGIKCVIQTINHDLPKCEINLEDDFKDWFTAAAIEADNKGSSPQETNAVHADENHSTIWFGEEIYMGSYTSEVSYDGEHMHNIEVDGCHSQDTDNVELDGSSSQDTDIQWKEEEQFFSFGHGEKFDSSIFTKEESDSNFESLSERSRDVSVMWLDEILGNHHTDILVEGTLREASDEKNTYFEAKSHGSNSVLEGTCESMELETQENDYLSNGISYDQLPPTDDEAFQHLTDVEETVNENSMNKNLKAEESFEDSNIRLENNVEGISEDNQIHPFEVPEEINIVGQDHELLEEDQGNTSKFQCTSCIGGEDLNTSKETKHKRIEKDDEQLRKIKPRKPNFLTLVPEPEPEKVNLKHQIMDDRKDAEEWMLDFALRQAVTQLAPARKRKVALLVEAYEKVTSLPKCESHNSPFAHARPIQACS</sequence>
<dbReference type="SMART" id="SM01054">
    <property type="entry name" value="CaM_binding"/>
    <property type="match status" value="1"/>
</dbReference>
<reference evidence="4" key="2">
    <citation type="submission" date="2023-09" db="UniProtKB">
        <authorList>
            <consortium name="RefSeq"/>
        </authorList>
    </citation>
    <scope>IDENTIFICATION</scope>
    <source>
        <tissue evidence="4 5">Whole plant</tissue>
    </source>
</reference>
<dbReference type="Proteomes" id="UP000515211">
    <property type="component" value="Chromosome 3"/>
</dbReference>
<accession>A0A6P4CJF0</accession>